<dbReference type="Proteomes" id="UP000192638">
    <property type="component" value="Unassembled WGS sequence"/>
</dbReference>
<dbReference type="RefSeq" id="WP_081530986.1">
    <property type="nucleotide sequence ID" value="NZ_NBEB01000109.1"/>
</dbReference>
<proteinExistence type="predicted"/>
<dbReference type="SMART" id="SM00382">
    <property type="entry name" value="AAA"/>
    <property type="match status" value="1"/>
</dbReference>
<dbReference type="Pfam" id="PF00308">
    <property type="entry name" value="Bac_DnaA"/>
    <property type="match status" value="1"/>
</dbReference>
<sequence>MGTIKTTGDIFSQMMKRIFIEVGDCPQCGGKLLVPKAKQTVPPTCPTCAYSDRNLRRNVTEETWSVEAQKNKATGAFIDNSILPSLKMMGATFNNLNLYSNDIKEVARIAKDIANRISKPQHSPVHSLFSGSSGRGKTRIAISIINEVWRLTGYKRSVVFIDYPLLVSTQRLGINDNEARKKVDKAIRKAKQADLLIVDDIGTESQMNSGWNKEVFNEIMRFREDKDVIVTTNVPPKELVNLYSEQTVSRLRKHARGNYILFKDSIKDYRSVAV</sequence>
<dbReference type="AlphaFoldDB" id="A0A1V9QL89"/>
<dbReference type="InterPro" id="IPR003593">
    <property type="entry name" value="AAA+_ATPase"/>
</dbReference>
<feature type="domain" description="AAA+ ATPase" evidence="1">
    <location>
        <begin position="123"/>
        <end position="261"/>
    </location>
</feature>
<dbReference type="InterPro" id="IPR013317">
    <property type="entry name" value="DnaA_dom"/>
</dbReference>
<dbReference type="SUPFAM" id="SSF52540">
    <property type="entry name" value="P-loop containing nucleoside triphosphate hydrolases"/>
    <property type="match status" value="1"/>
</dbReference>
<evidence type="ECO:0000313" key="3">
    <source>
        <dbReference type="Proteomes" id="UP000192638"/>
    </source>
</evidence>
<dbReference type="PANTHER" id="PTHR30050:SF4">
    <property type="entry name" value="ATP-BINDING PROTEIN RV3427C IN INSERTION SEQUENCE-RELATED"/>
    <property type="match status" value="1"/>
</dbReference>
<dbReference type="InterPro" id="IPR027417">
    <property type="entry name" value="P-loop_NTPase"/>
</dbReference>
<evidence type="ECO:0000313" key="2">
    <source>
        <dbReference type="EMBL" id="OQQ81617.1"/>
    </source>
</evidence>
<organism evidence="2 3">
    <name type="scientific">Ligilactobacillus salivarius</name>
    <dbReference type="NCBI Taxonomy" id="1624"/>
    <lineage>
        <taxon>Bacteria</taxon>
        <taxon>Bacillati</taxon>
        <taxon>Bacillota</taxon>
        <taxon>Bacilli</taxon>
        <taxon>Lactobacillales</taxon>
        <taxon>Lactobacillaceae</taxon>
        <taxon>Ligilactobacillus</taxon>
    </lineage>
</organism>
<name>A0A1V9QL89_9LACO</name>
<protein>
    <recommendedName>
        <fullName evidence="1">AAA+ ATPase domain-containing protein</fullName>
    </recommendedName>
</protein>
<dbReference type="GO" id="GO:0006260">
    <property type="term" value="P:DNA replication"/>
    <property type="evidence" value="ECO:0007669"/>
    <property type="project" value="TreeGrafter"/>
</dbReference>
<dbReference type="Gene3D" id="3.40.50.300">
    <property type="entry name" value="P-loop containing nucleotide triphosphate hydrolases"/>
    <property type="match status" value="1"/>
</dbReference>
<evidence type="ECO:0000259" key="1">
    <source>
        <dbReference type="SMART" id="SM00382"/>
    </source>
</evidence>
<accession>A0A1V9QL89</accession>
<comment type="caution">
    <text evidence="2">The sequence shown here is derived from an EMBL/GenBank/DDBJ whole genome shotgun (WGS) entry which is preliminary data.</text>
</comment>
<dbReference type="EMBL" id="NBEB01000109">
    <property type="protein sequence ID" value="OQQ81617.1"/>
    <property type="molecule type" value="Genomic_DNA"/>
</dbReference>
<reference evidence="2 3" key="1">
    <citation type="submission" date="2017-03" db="EMBL/GenBank/DDBJ databases">
        <title>Phylogenomics and comparative genomics of Lactobacillus salivarius, a mammalian gut commensal.</title>
        <authorList>
            <person name="Harris H.M."/>
        </authorList>
    </citation>
    <scope>NUCLEOTIDE SEQUENCE [LARGE SCALE GENOMIC DNA]</scope>
    <source>
        <strain evidence="2 3">LMG 14477</strain>
    </source>
</reference>
<dbReference type="PANTHER" id="PTHR30050">
    <property type="entry name" value="CHROMOSOMAL REPLICATION INITIATOR PROTEIN DNAA"/>
    <property type="match status" value="1"/>
</dbReference>
<gene>
    <name evidence="2" type="ORF">B6U60_09840</name>
</gene>